<dbReference type="Gene3D" id="1.20.1280.50">
    <property type="match status" value="1"/>
</dbReference>
<dbReference type="PANTHER" id="PTHR31672:SF13">
    <property type="entry name" value="F-BOX PROTEIN CPR30-LIKE"/>
    <property type="match status" value="1"/>
</dbReference>
<dbReference type="Pfam" id="PF00646">
    <property type="entry name" value="F-box"/>
    <property type="match status" value="1"/>
</dbReference>
<dbReference type="Gramene" id="ESR32803">
    <property type="protein sequence ID" value="ESR32803"/>
    <property type="gene ID" value="CICLE_v10006995mg"/>
</dbReference>
<dbReference type="eggNOG" id="ENOG502SR81">
    <property type="taxonomic scope" value="Eukaryota"/>
</dbReference>
<proteinExistence type="predicted"/>
<dbReference type="InParanoid" id="V4RG01"/>
<accession>V4RG01</accession>
<dbReference type="SMART" id="SM00256">
    <property type="entry name" value="FBOX"/>
    <property type="match status" value="1"/>
</dbReference>
<dbReference type="OMA" id="IIMASEN"/>
<dbReference type="InterPro" id="IPR050796">
    <property type="entry name" value="SCF_F-box_component"/>
</dbReference>
<sequence>MPISKTMSDIPYDIAVEVLSRLPVKSLLRFKSVCKQWFSLISDPKFAVLQYKHSAKNSPLKILTSNYYISPYSTLWSLDCSTKSLDDPRALRALNFPFATQDTSKIIGSCNGLICLALGKRCADIFIWNPSTGAYRKLPDHNFPLYFKLEYDRDNSYRGFGYDSSTNDYKVIFYVPDTDSYSSSSIDEQAYVFSSKNNSWRRVKHKFRQYSEDHICKYRSIGSLLNETLHWLTNWGSAEDFGSVITAFDLAEEKFREVPTPDLVDDVRGEMCVVSGLGVVDGHLCLVRWISDLNGTQGQGGDLSVGLWMMKEYGVKSSWEKLYHIGNSNELCGDIVPQCRAGCDEDEVIILTQVYGDNFVRYYPNKETKVIENLGDFVGTVEAVAYVESLISPHVCIPM</sequence>
<dbReference type="STRING" id="85681.V4RG01"/>
<dbReference type="AlphaFoldDB" id="V4RG01"/>
<evidence type="ECO:0000313" key="2">
    <source>
        <dbReference type="EMBL" id="ESR32803.1"/>
    </source>
</evidence>
<dbReference type="InterPro" id="IPR006527">
    <property type="entry name" value="F-box-assoc_dom_typ1"/>
</dbReference>
<dbReference type="OrthoDB" id="591557at2759"/>
<dbReference type="NCBIfam" id="TIGR01640">
    <property type="entry name" value="F_box_assoc_1"/>
    <property type="match status" value="1"/>
</dbReference>
<organism evidence="2 3">
    <name type="scientific">Citrus clementina</name>
    <name type="common">Clementine</name>
    <name type="synonym">Citrus deliciosa x Citrus sinensis</name>
    <dbReference type="NCBI Taxonomy" id="85681"/>
    <lineage>
        <taxon>Eukaryota</taxon>
        <taxon>Viridiplantae</taxon>
        <taxon>Streptophyta</taxon>
        <taxon>Embryophyta</taxon>
        <taxon>Tracheophyta</taxon>
        <taxon>Spermatophyta</taxon>
        <taxon>Magnoliopsida</taxon>
        <taxon>eudicotyledons</taxon>
        <taxon>Gunneridae</taxon>
        <taxon>Pentapetalae</taxon>
        <taxon>rosids</taxon>
        <taxon>malvids</taxon>
        <taxon>Sapindales</taxon>
        <taxon>Rutaceae</taxon>
        <taxon>Aurantioideae</taxon>
        <taxon>Citrus</taxon>
    </lineage>
</organism>
<protein>
    <recommendedName>
        <fullName evidence="1">F-box domain-containing protein</fullName>
    </recommendedName>
</protein>
<dbReference type="PANTHER" id="PTHR31672">
    <property type="entry name" value="BNACNNG10540D PROTEIN"/>
    <property type="match status" value="1"/>
</dbReference>
<dbReference type="InterPro" id="IPR001810">
    <property type="entry name" value="F-box_dom"/>
</dbReference>
<dbReference type="CDD" id="cd22157">
    <property type="entry name" value="F-box_AtFBW1-like"/>
    <property type="match status" value="1"/>
</dbReference>
<dbReference type="KEGG" id="cic:CICLE_v10006995mg"/>
<name>V4RG01_CITCL</name>
<reference evidence="2 3" key="1">
    <citation type="submission" date="2013-10" db="EMBL/GenBank/DDBJ databases">
        <authorList>
            <consortium name="International Citrus Genome Consortium"/>
            <person name="Jenkins J."/>
            <person name="Schmutz J."/>
            <person name="Prochnik S."/>
            <person name="Rokhsar D."/>
            <person name="Gmitter F."/>
            <person name="Ollitrault P."/>
            <person name="Machado M."/>
            <person name="Talon M."/>
            <person name="Wincker P."/>
            <person name="Jaillon O."/>
            <person name="Morgante M."/>
        </authorList>
    </citation>
    <scope>NUCLEOTIDE SEQUENCE</scope>
    <source>
        <strain evidence="3">cv. Clemenules</strain>
    </source>
</reference>
<feature type="domain" description="F-box" evidence="1">
    <location>
        <begin position="4"/>
        <end position="54"/>
    </location>
</feature>
<evidence type="ECO:0000259" key="1">
    <source>
        <dbReference type="PROSITE" id="PS50181"/>
    </source>
</evidence>
<evidence type="ECO:0000313" key="3">
    <source>
        <dbReference type="Proteomes" id="UP000030687"/>
    </source>
</evidence>
<dbReference type="FunCoup" id="V4RG01">
    <property type="interactions" value="5"/>
</dbReference>
<dbReference type="PROSITE" id="PS50181">
    <property type="entry name" value="FBOX"/>
    <property type="match status" value="1"/>
</dbReference>
<dbReference type="Proteomes" id="UP000030687">
    <property type="component" value="Unassembled WGS sequence"/>
</dbReference>
<dbReference type="Pfam" id="PF07734">
    <property type="entry name" value="FBA_1"/>
    <property type="match status" value="1"/>
</dbReference>
<keyword evidence="3" id="KW-1185">Reference proteome</keyword>
<dbReference type="InterPro" id="IPR017451">
    <property type="entry name" value="F-box-assoc_interact_dom"/>
</dbReference>
<dbReference type="SUPFAM" id="SSF81383">
    <property type="entry name" value="F-box domain"/>
    <property type="match status" value="1"/>
</dbReference>
<dbReference type="InterPro" id="IPR036047">
    <property type="entry name" value="F-box-like_dom_sf"/>
</dbReference>
<dbReference type="EMBL" id="KI537036">
    <property type="protein sequence ID" value="ESR32803.1"/>
    <property type="molecule type" value="Genomic_DNA"/>
</dbReference>
<dbReference type="SUPFAM" id="SSF50965">
    <property type="entry name" value="Galactose oxidase, central domain"/>
    <property type="match status" value="1"/>
</dbReference>
<dbReference type="InterPro" id="IPR011043">
    <property type="entry name" value="Gal_Oxase/kelch_b-propeller"/>
</dbReference>
<gene>
    <name evidence="2" type="ORF">CICLE_v10006995mg</name>
</gene>